<dbReference type="Gene3D" id="3.30.9.10">
    <property type="entry name" value="D-Amino Acid Oxidase, subunit A, domain 2"/>
    <property type="match status" value="2"/>
</dbReference>
<dbReference type="GO" id="GO:0005737">
    <property type="term" value="C:cytoplasm"/>
    <property type="evidence" value="ECO:0007669"/>
    <property type="project" value="TreeGrafter"/>
</dbReference>
<accession>A0AA90Z3E4</accession>
<dbReference type="RefSeq" id="WP_171331330.1">
    <property type="nucleotide sequence ID" value="NZ_WVRA01000007.1"/>
</dbReference>
<name>A0AA90Z3E4_9RHOB</name>
<reference evidence="4" key="1">
    <citation type="submission" date="2019-12" db="EMBL/GenBank/DDBJ databases">
        <title>Ruegeria JWLKs population differentiation of coral mucus and skeleton niches.</title>
        <authorList>
            <person name="Luo D."/>
        </authorList>
    </citation>
    <scope>NUCLEOTIDE SEQUENCE</scope>
    <source>
        <strain evidence="4">HKCCD6181</strain>
    </source>
</reference>
<proteinExistence type="inferred from homology"/>
<dbReference type="InterPro" id="IPR006076">
    <property type="entry name" value="FAD-dep_OxRdtase"/>
</dbReference>
<organism evidence="4 5">
    <name type="scientific">Ruegeria atlantica</name>
    <dbReference type="NCBI Taxonomy" id="81569"/>
    <lineage>
        <taxon>Bacteria</taxon>
        <taxon>Pseudomonadati</taxon>
        <taxon>Pseudomonadota</taxon>
        <taxon>Alphaproteobacteria</taxon>
        <taxon>Rhodobacterales</taxon>
        <taxon>Roseobacteraceae</taxon>
        <taxon>Ruegeria</taxon>
    </lineage>
</organism>
<dbReference type="GO" id="GO:0008718">
    <property type="term" value="F:D-amino-acid dehydrogenase activity"/>
    <property type="evidence" value="ECO:0007669"/>
    <property type="project" value="TreeGrafter"/>
</dbReference>
<evidence type="ECO:0000313" key="4">
    <source>
        <dbReference type="EMBL" id="NOE19806.1"/>
    </source>
</evidence>
<keyword evidence="2" id="KW-0560">Oxidoreductase</keyword>
<comment type="similarity">
    <text evidence="1">Belongs to the DadA oxidoreductase family.</text>
</comment>
<evidence type="ECO:0000313" key="5">
    <source>
        <dbReference type="Proteomes" id="UP000597886"/>
    </source>
</evidence>
<dbReference type="PANTHER" id="PTHR13847">
    <property type="entry name" value="SARCOSINE DEHYDROGENASE-RELATED"/>
    <property type="match status" value="1"/>
</dbReference>
<evidence type="ECO:0000256" key="2">
    <source>
        <dbReference type="ARBA" id="ARBA00023002"/>
    </source>
</evidence>
<dbReference type="SUPFAM" id="SSF51905">
    <property type="entry name" value="FAD/NAD(P)-binding domain"/>
    <property type="match status" value="1"/>
</dbReference>
<dbReference type="AlphaFoldDB" id="A0AA90Z3E4"/>
<dbReference type="Pfam" id="PF01266">
    <property type="entry name" value="DAO"/>
    <property type="match status" value="1"/>
</dbReference>
<dbReference type="PANTHER" id="PTHR13847:SF280">
    <property type="entry name" value="D-AMINO ACID DEHYDROGENASE"/>
    <property type="match status" value="1"/>
</dbReference>
<protein>
    <submittedName>
        <fullName evidence="4">FAD-dependent oxidoreductase</fullName>
    </submittedName>
</protein>
<feature type="domain" description="FAD dependent oxidoreductase" evidence="3">
    <location>
        <begin position="20"/>
        <end position="413"/>
    </location>
</feature>
<dbReference type="GO" id="GO:0055130">
    <property type="term" value="P:D-alanine catabolic process"/>
    <property type="evidence" value="ECO:0007669"/>
    <property type="project" value="TreeGrafter"/>
</dbReference>
<gene>
    <name evidence="4" type="ORF">GS634_16915</name>
</gene>
<dbReference type="EMBL" id="WVRA01000007">
    <property type="protein sequence ID" value="NOE19806.1"/>
    <property type="molecule type" value="Genomic_DNA"/>
</dbReference>
<sequence length="443" mass="47992">MTAPKPTPVEPDLALPKTVDVVVIGGGIIGVSTALELAERGASVLVCEKGQIAAEQSSRNWGWVRLGMRDPREIPLMQESLRIWQTLDDRLDRKTGYTRSGILFGASGRRDAGNMERWLHHVEELQTGARMVSGGELADLLHGNQSGFESALYMPQDGRAEPQWTGPAIAEAARARGAVIMTNCAVRSVDVQAGRIAGVFTERGKVASGRVVLAGGAWSRLFAGNAGIELPQLKVLNTVLRTSPIAEGPETSLWSDDFAIRKRADGGYTIASGHENTVDIVPDSFRLAMQFLPAFVQEWKSLRFRLSKRWTIEAQQDRRWLPTDVTPFEKCRILDPEPSQKTLRRAWASACKGYPAVQTGEIVQSWAGMIDVTPDAIPVISGVDDLPGMYIATGFSGHGFGIGPGAGRLVADLVAETTACVDPAAFRLSRFSDGSKVRPDPGY</sequence>
<dbReference type="Gene3D" id="3.50.50.60">
    <property type="entry name" value="FAD/NAD(P)-binding domain"/>
    <property type="match status" value="2"/>
</dbReference>
<dbReference type="InterPro" id="IPR036188">
    <property type="entry name" value="FAD/NAD-bd_sf"/>
</dbReference>
<comment type="caution">
    <text evidence="4">The sequence shown here is derived from an EMBL/GenBank/DDBJ whole genome shotgun (WGS) entry which is preliminary data.</text>
</comment>
<dbReference type="Proteomes" id="UP000597886">
    <property type="component" value="Unassembled WGS sequence"/>
</dbReference>
<dbReference type="GO" id="GO:0005886">
    <property type="term" value="C:plasma membrane"/>
    <property type="evidence" value="ECO:0007669"/>
    <property type="project" value="TreeGrafter"/>
</dbReference>
<evidence type="ECO:0000256" key="1">
    <source>
        <dbReference type="ARBA" id="ARBA00009410"/>
    </source>
</evidence>
<evidence type="ECO:0000259" key="3">
    <source>
        <dbReference type="Pfam" id="PF01266"/>
    </source>
</evidence>